<feature type="compositionally biased region" description="Polar residues" evidence="1">
    <location>
        <begin position="53"/>
        <end position="69"/>
    </location>
</feature>
<feature type="region of interest" description="Disordered" evidence="1">
    <location>
        <begin position="243"/>
        <end position="299"/>
    </location>
</feature>
<reference evidence="2" key="1">
    <citation type="submission" date="2014-03" db="EMBL/GenBank/DDBJ databases">
        <authorList>
            <person name="Casaregola S."/>
        </authorList>
    </citation>
    <scope>NUCLEOTIDE SEQUENCE [LARGE SCALE GENOMIC DNA]</scope>
    <source>
        <strain evidence="2">CLIB 918</strain>
    </source>
</reference>
<feature type="compositionally biased region" description="Basic and acidic residues" evidence="1">
    <location>
        <begin position="8"/>
        <end position="19"/>
    </location>
</feature>
<organism evidence="2 3">
    <name type="scientific">Geotrichum candidum</name>
    <name type="common">Oospora lactis</name>
    <name type="synonym">Dipodascus geotrichum</name>
    <dbReference type="NCBI Taxonomy" id="1173061"/>
    <lineage>
        <taxon>Eukaryota</taxon>
        <taxon>Fungi</taxon>
        <taxon>Dikarya</taxon>
        <taxon>Ascomycota</taxon>
        <taxon>Saccharomycotina</taxon>
        <taxon>Dipodascomycetes</taxon>
        <taxon>Dipodascales</taxon>
        <taxon>Dipodascaceae</taxon>
        <taxon>Geotrichum</taxon>
    </lineage>
</organism>
<dbReference type="STRING" id="1173061.A0A0J9X6C5"/>
<evidence type="ECO:0000313" key="3">
    <source>
        <dbReference type="Proteomes" id="UP000242525"/>
    </source>
</evidence>
<feature type="region of interest" description="Disordered" evidence="1">
    <location>
        <begin position="1"/>
        <end position="100"/>
    </location>
</feature>
<name>A0A0J9X6C5_GEOCN</name>
<feature type="compositionally biased region" description="Polar residues" evidence="1">
    <location>
        <begin position="23"/>
        <end position="35"/>
    </location>
</feature>
<dbReference type="EMBL" id="CCBN010000003">
    <property type="protein sequence ID" value="CDO52704.1"/>
    <property type="molecule type" value="Genomic_DNA"/>
</dbReference>
<feature type="region of interest" description="Disordered" evidence="1">
    <location>
        <begin position="127"/>
        <end position="211"/>
    </location>
</feature>
<protein>
    <submittedName>
        <fullName evidence="2">Uncharacterized protein</fullName>
    </submittedName>
</protein>
<feature type="compositionally biased region" description="Polar residues" evidence="1">
    <location>
        <begin position="200"/>
        <end position="209"/>
    </location>
</feature>
<proteinExistence type="predicted"/>
<evidence type="ECO:0000313" key="2">
    <source>
        <dbReference type="EMBL" id="CDO52704.1"/>
    </source>
</evidence>
<comment type="caution">
    <text evidence="2">The sequence shown here is derived from an EMBL/GenBank/DDBJ whole genome shotgun (WGS) entry which is preliminary data.</text>
</comment>
<dbReference type="Proteomes" id="UP000242525">
    <property type="component" value="Unassembled WGS sequence"/>
</dbReference>
<feature type="region of interest" description="Disordered" evidence="1">
    <location>
        <begin position="747"/>
        <end position="798"/>
    </location>
</feature>
<feature type="compositionally biased region" description="Basic and acidic residues" evidence="1">
    <location>
        <begin position="751"/>
        <end position="763"/>
    </location>
</feature>
<feature type="region of interest" description="Disordered" evidence="1">
    <location>
        <begin position="338"/>
        <end position="395"/>
    </location>
</feature>
<sequence length="814" mass="86257">MGPANTEVAEKLPSDHNVELTEATGTPATTESISDGLTGVEISKSIAADPISNEPTLESATEPESTNVDIITDEPAKSEVADTKSAPESSSADPVTPATVDVESLTAETIATESITVKNIAAEPITANPATDESVIDEPVAEPVSESITASTIEPSIFSPALTVNEPELEFPSSPVNRNVQHIQTESDTENETDSTPTEASDQLSNATVNDDEVQSDFSTFKVGAITAGTIAAGAAIVSTTISQSSEHYSSTETSVEQAKQPETQPLEIYNEFEDDKPISSFESSERTESTKPIEVTESTEVSDIAVTYESSKEDLAVSATAVNSSIHDELDDISTPVTKLSEPVDSGNPIQSTEPTETADETETVLTANPIGATEEPEDIPTASPAETDEAPAVSSPVMTDMHVVRSLIIEPTEADDSFETSKSATINAAGADDLAPANIPETAEEPEAVLTANPTENVEEPENVLTANPIENSKAPTVSSPIMAAVVRSMIIEPVETDNSAEIFESTTESVVEADDLAPAITELETAVESDSPLNPTIHSQSSPLVAPVETLEHIEVTTPSSEPTESTDTKEPAEVIPLARNLNLTEPTEFIDIDINTEPVFEHAEPISSEEHVEADQGSSPVLIEAVTAETVETDFESSPTLIALTGNEEPKLALLPKTLSRSIEQSAETDFTEQVPTDTSINRDELKDESEALDNDNALDIGVAAAGGIALAGGLVAFSSHDGESKTPVFQADAVSRSIVSDSQVDATEHTETKTETKELLSPVDEDHDVIDNTPDEADIGGPTEQRMDEAKKSSRVGRFRWGYFRKRQH</sequence>
<keyword evidence="3" id="KW-1185">Reference proteome</keyword>
<evidence type="ECO:0000256" key="1">
    <source>
        <dbReference type="SAM" id="MobiDB-lite"/>
    </source>
</evidence>
<dbReference type="AlphaFoldDB" id="A0A0J9X6C5"/>
<feature type="compositionally biased region" description="Acidic residues" evidence="1">
    <location>
        <begin position="768"/>
        <end position="783"/>
    </location>
</feature>
<accession>A0A0J9X6C5</accession>
<feature type="compositionally biased region" description="Polar residues" evidence="1">
    <location>
        <begin position="174"/>
        <end position="184"/>
    </location>
</feature>
<gene>
    <name evidence="2" type="ORF">BN980_GECA03s06351g</name>
</gene>
<feature type="compositionally biased region" description="Polar residues" evidence="1">
    <location>
        <begin position="244"/>
        <end position="264"/>
    </location>
</feature>